<sequence>MNISLDNKRLIIAKIRNSKTFSKAPTSSSLLSYLFEETIKGTDLKEKLIEIEFFGESKSTEKSSPRVRVNVYNLRKKIARYYENEGKEDACRLHIEKGQYQLMFSMKKTKENAVKKIKLSLYIPYVVLFVVLLLFVLSKIPQKPPILWSSFVEDESKPKLIIGDAFGVMGNTATGAFGWNRDYTINSIEEFYQFCDNNPKLKNELSPANYTYMTGMGAITSQKITSLFDKYNTDFNIHFSSQTSIADLKDGNTIYAGPIKNNNSFIHFFNEANQYYKIKDSKLYFSKHPSIKDTTFDLFTEGLVSEYSIVSKYKGPNNHDQFVFFSDHDIGVCSTVEYFTNTDSLQKFTASYLGNSTYFTAVFMAKGKSRTNTDLKLLLVTTE</sequence>
<evidence type="ECO:0000313" key="2">
    <source>
        <dbReference type="EMBL" id="PKQ69569.1"/>
    </source>
</evidence>
<comment type="caution">
    <text evidence="2">The sequence shown here is derived from an EMBL/GenBank/DDBJ whole genome shotgun (WGS) entry which is preliminary data.</text>
</comment>
<feature type="transmembrane region" description="Helical" evidence="1">
    <location>
        <begin position="119"/>
        <end position="137"/>
    </location>
</feature>
<dbReference type="RefSeq" id="WP_101307998.1">
    <property type="nucleotide sequence ID" value="NZ_MVDE01000001.1"/>
</dbReference>
<keyword evidence="1" id="KW-0812">Transmembrane</keyword>
<keyword evidence="3" id="KW-1185">Reference proteome</keyword>
<evidence type="ECO:0000313" key="3">
    <source>
        <dbReference type="Proteomes" id="UP000233618"/>
    </source>
</evidence>
<evidence type="ECO:0000256" key="1">
    <source>
        <dbReference type="SAM" id="Phobius"/>
    </source>
</evidence>
<organism evidence="2 3">
    <name type="scientific">Labilibaculum manganireducens</name>
    <dbReference type="NCBI Taxonomy" id="1940525"/>
    <lineage>
        <taxon>Bacteria</taxon>
        <taxon>Pseudomonadati</taxon>
        <taxon>Bacteroidota</taxon>
        <taxon>Bacteroidia</taxon>
        <taxon>Marinilabiliales</taxon>
        <taxon>Marinifilaceae</taxon>
        <taxon>Labilibaculum</taxon>
    </lineage>
</organism>
<gene>
    <name evidence="2" type="ORF">BZG01_01205</name>
</gene>
<proteinExistence type="predicted"/>
<dbReference type="AlphaFoldDB" id="A0A2N3IGX6"/>
<accession>A0A2N3IGX6</accession>
<protein>
    <submittedName>
        <fullName evidence="2">Uncharacterized protein</fullName>
    </submittedName>
</protein>
<dbReference type="EMBL" id="MVDE01000001">
    <property type="protein sequence ID" value="PKQ69569.1"/>
    <property type="molecule type" value="Genomic_DNA"/>
</dbReference>
<name>A0A2N3IGX6_9BACT</name>
<keyword evidence="1" id="KW-0472">Membrane</keyword>
<keyword evidence="1" id="KW-1133">Transmembrane helix</keyword>
<dbReference type="Proteomes" id="UP000233618">
    <property type="component" value="Unassembled WGS sequence"/>
</dbReference>
<reference evidence="2 3" key="1">
    <citation type="journal article" date="2017" name="Front. Microbiol.">
        <title>Labilibaculum manganireducens gen. nov., sp. nov. and Labilibaculum filiforme sp. nov., Novel Bacteroidetes Isolated from Subsurface Sediments of the Baltic Sea.</title>
        <authorList>
            <person name="Vandieken V."/>
            <person name="Marshall I.P."/>
            <person name="Niemann H."/>
            <person name="Engelen B."/>
            <person name="Cypionka H."/>
        </authorList>
    </citation>
    <scope>NUCLEOTIDE SEQUENCE [LARGE SCALE GENOMIC DNA]</scope>
    <source>
        <strain evidence="2 3">59.10-2M</strain>
    </source>
</reference>